<dbReference type="PANTHER" id="PTHR35201:SF4">
    <property type="entry name" value="BETA-PINACENE SYNTHASE-RELATED"/>
    <property type="match status" value="1"/>
</dbReference>
<dbReference type="SFLD" id="SFLDS00005">
    <property type="entry name" value="Isoprenoid_Synthase_Type_I"/>
    <property type="match status" value="1"/>
</dbReference>
<comment type="cofactor">
    <cofactor evidence="2">
        <name>Mg(2+)</name>
        <dbReference type="ChEBI" id="CHEBI:18420"/>
    </cofactor>
</comment>
<keyword evidence="5" id="KW-1185">Reference proteome</keyword>
<dbReference type="InterPro" id="IPR034686">
    <property type="entry name" value="Terpene_cyclase-like_2"/>
</dbReference>
<reference evidence="5" key="1">
    <citation type="submission" date="2016-06" db="EMBL/GenBank/DDBJ databases">
        <authorList>
            <person name="Varghese N."/>
            <person name="Submissions Spin"/>
        </authorList>
    </citation>
    <scope>NUCLEOTIDE SEQUENCE [LARGE SCALE GENOMIC DNA]</scope>
    <source>
        <strain evidence="5">DSM 44100</strain>
    </source>
</reference>
<dbReference type="RefSeq" id="WP_091237453.1">
    <property type="nucleotide sequence ID" value="NZ_FMCU01000001.1"/>
</dbReference>
<dbReference type="SFLD" id="SFLDG01020">
    <property type="entry name" value="Terpene_Cyclase_Like_2"/>
    <property type="match status" value="1"/>
</dbReference>
<dbReference type="InterPro" id="IPR008949">
    <property type="entry name" value="Isoprenoid_synthase_dom_sf"/>
</dbReference>
<keyword evidence="2" id="KW-0460">Magnesium</keyword>
<dbReference type="Gene3D" id="1.10.600.10">
    <property type="entry name" value="Farnesyl Diphosphate Synthase"/>
    <property type="match status" value="1"/>
</dbReference>
<comment type="similarity">
    <text evidence="2">Belongs to the terpene synthase family.</text>
</comment>
<dbReference type="Proteomes" id="UP000198797">
    <property type="component" value="Unassembled WGS sequence"/>
</dbReference>
<sequence length="366" mass="39386">MHSFNVSALLEPPFVSRRHAATDGVAAESTEWARRQGLIEGGRATARLHRAGAAELAGRACPQVSVAQLRLLTDLLSWLFVMDDVCDDDGLGSAPATLAPTIAALLDVLDRHGAPADRSPPAGHTVPTSRPAPTDRAVPTSRPAPTDRIGPTSRPAGSRPTDHAGPDSRGAPGGALGAALADLCRRVRDQRRPTLLLRLVSQLRAYLLALLWEAANREHRRVPGVAEYRQMRRHTGGVRPSLTLTDLAYGRLPGPTRRVDPAVIALDDLAVDLVCWCNDLFSYRKEQDTAADPHNLVTVLATQTGRGEAAAFQLAAGWFNDGLAGYLVREAALVAHGGPALTPYLAARRSWLRATYDWSVRVDRYG</sequence>
<dbReference type="AlphaFoldDB" id="A0A1C4U705"/>
<dbReference type="GO" id="GO:0010333">
    <property type="term" value="F:terpene synthase activity"/>
    <property type="evidence" value="ECO:0007669"/>
    <property type="project" value="InterPro"/>
</dbReference>
<evidence type="ECO:0000313" key="4">
    <source>
        <dbReference type="EMBL" id="SCE67446.1"/>
    </source>
</evidence>
<keyword evidence="2" id="KW-0479">Metal-binding</keyword>
<evidence type="ECO:0000256" key="3">
    <source>
        <dbReference type="SAM" id="MobiDB-lite"/>
    </source>
</evidence>
<gene>
    <name evidence="4" type="ORF">GA0070216_101296</name>
</gene>
<evidence type="ECO:0000256" key="2">
    <source>
        <dbReference type="RuleBase" id="RU366034"/>
    </source>
</evidence>
<evidence type="ECO:0000313" key="5">
    <source>
        <dbReference type="Proteomes" id="UP000198797"/>
    </source>
</evidence>
<protein>
    <recommendedName>
        <fullName evidence="2">Terpene synthase</fullName>
        <ecNumber evidence="2">4.2.3.-</ecNumber>
    </recommendedName>
</protein>
<dbReference type="Pfam" id="PF19086">
    <property type="entry name" value="Terpene_syn_C_2"/>
    <property type="match status" value="1"/>
</dbReference>
<accession>A0A1C4U705</accession>
<dbReference type="EMBL" id="FMCU01000001">
    <property type="protein sequence ID" value="SCE67446.1"/>
    <property type="molecule type" value="Genomic_DNA"/>
</dbReference>
<name>A0A1C4U705_9ACTN</name>
<organism evidence="4 5">
    <name type="scientific">Micromonospora matsumotoense</name>
    <dbReference type="NCBI Taxonomy" id="121616"/>
    <lineage>
        <taxon>Bacteria</taxon>
        <taxon>Bacillati</taxon>
        <taxon>Actinomycetota</taxon>
        <taxon>Actinomycetes</taxon>
        <taxon>Micromonosporales</taxon>
        <taxon>Micromonosporaceae</taxon>
        <taxon>Micromonospora</taxon>
    </lineage>
</organism>
<dbReference type="GO" id="GO:0046872">
    <property type="term" value="F:metal ion binding"/>
    <property type="evidence" value="ECO:0007669"/>
    <property type="project" value="UniProtKB-KW"/>
</dbReference>
<dbReference type="STRING" id="121616.GA0070216_101296"/>
<dbReference type="EC" id="4.2.3.-" evidence="2"/>
<dbReference type="SUPFAM" id="SSF48576">
    <property type="entry name" value="Terpenoid synthases"/>
    <property type="match status" value="1"/>
</dbReference>
<feature type="region of interest" description="Disordered" evidence="3">
    <location>
        <begin position="113"/>
        <end position="174"/>
    </location>
</feature>
<dbReference type="PANTHER" id="PTHR35201">
    <property type="entry name" value="TERPENE SYNTHASE"/>
    <property type="match status" value="1"/>
</dbReference>
<dbReference type="OrthoDB" id="2989600at2"/>
<keyword evidence="1 2" id="KW-0456">Lyase</keyword>
<proteinExistence type="inferred from homology"/>
<evidence type="ECO:0000256" key="1">
    <source>
        <dbReference type="ARBA" id="ARBA00023239"/>
    </source>
</evidence>